<protein>
    <submittedName>
        <fullName evidence="9">Butyrophilin subfamily 2 member A2-like</fullName>
    </submittedName>
</protein>
<keyword evidence="5" id="KW-0325">Glycoprotein</keyword>
<dbReference type="FunFam" id="2.60.40.10:FF:000142">
    <property type="entry name" value="V-set domain-containing T-cell activation inhibitor 1"/>
    <property type="match status" value="1"/>
</dbReference>
<dbReference type="PANTHER" id="PTHR24100:SF130">
    <property type="entry name" value="BUTYROPHILIN-LIKE PROTEIN 9"/>
    <property type="match status" value="1"/>
</dbReference>
<sequence length="152" mass="17395">MAAGYTYEDFKLVIHDPFVKCSLCDDVTLPCHLSPETSAVAMEIRWFKGTDCIYLYKNGHVTVREDYEGRVSVNTLELQRGDASLTLRVSREEDKGLYTCQVISGEHKEEGRVRLLPRSKLFLFLCYEELSGVIHAAQTSILYTYTLSRLLF</sequence>
<evidence type="ECO:0000313" key="8">
    <source>
        <dbReference type="Proteomes" id="UP000515152"/>
    </source>
</evidence>
<dbReference type="Pfam" id="PF07686">
    <property type="entry name" value="V-set"/>
    <property type="match status" value="1"/>
</dbReference>
<evidence type="ECO:0000256" key="5">
    <source>
        <dbReference type="ARBA" id="ARBA00023180"/>
    </source>
</evidence>
<keyword evidence="3" id="KW-0472">Membrane</keyword>
<dbReference type="InterPro" id="IPR036179">
    <property type="entry name" value="Ig-like_dom_sf"/>
</dbReference>
<dbReference type="OrthoDB" id="9898017at2759"/>
<comment type="subcellular location">
    <subcellularLocation>
        <location evidence="1">Membrane</location>
    </subcellularLocation>
</comment>
<dbReference type="GO" id="GO:0050863">
    <property type="term" value="P:regulation of T cell activation"/>
    <property type="evidence" value="ECO:0007669"/>
    <property type="project" value="UniProtKB-ARBA"/>
</dbReference>
<dbReference type="InterPro" id="IPR007110">
    <property type="entry name" value="Ig-like_dom"/>
</dbReference>
<dbReference type="GeneID" id="116223531"/>
<dbReference type="Gene3D" id="2.60.40.10">
    <property type="entry name" value="Immunoglobulins"/>
    <property type="match status" value="1"/>
</dbReference>
<evidence type="ECO:0000256" key="3">
    <source>
        <dbReference type="ARBA" id="ARBA00023136"/>
    </source>
</evidence>
<keyword evidence="8" id="KW-1185">Reference proteome</keyword>
<dbReference type="AlphaFoldDB" id="A0A6P8GGP4"/>
<reference evidence="9" key="1">
    <citation type="submission" date="2025-08" db="UniProtKB">
        <authorList>
            <consortium name="RefSeq"/>
        </authorList>
    </citation>
    <scope>IDENTIFICATION</scope>
</reference>
<dbReference type="Proteomes" id="UP000515152">
    <property type="component" value="Chromosome 14"/>
</dbReference>
<dbReference type="PANTHER" id="PTHR24100">
    <property type="entry name" value="BUTYROPHILIN"/>
    <property type="match status" value="1"/>
</dbReference>
<evidence type="ECO:0000256" key="1">
    <source>
        <dbReference type="ARBA" id="ARBA00004370"/>
    </source>
</evidence>
<dbReference type="SMART" id="SM00406">
    <property type="entry name" value="IGv"/>
    <property type="match status" value="1"/>
</dbReference>
<evidence type="ECO:0000256" key="2">
    <source>
        <dbReference type="ARBA" id="ARBA00022729"/>
    </source>
</evidence>
<dbReference type="GO" id="GO:0009897">
    <property type="term" value="C:external side of plasma membrane"/>
    <property type="evidence" value="ECO:0007669"/>
    <property type="project" value="TreeGrafter"/>
</dbReference>
<dbReference type="GO" id="GO:0050852">
    <property type="term" value="P:T cell receptor signaling pathway"/>
    <property type="evidence" value="ECO:0007669"/>
    <property type="project" value="TreeGrafter"/>
</dbReference>
<evidence type="ECO:0000256" key="6">
    <source>
        <dbReference type="ARBA" id="ARBA00023319"/>
    </source>
</evidence>
<dbReference type="GO" id="GO:0005102">
    <property type="term" value="F:signaling receptor binding"/>
    <property type="evidence" value="ECO:0007669"/>
    <property type="project" value="TreeGrafter"/>
</dbReference>
<dbReference type="GO" id="GO:1903037">
    <property type="term" value="P:regulation of leukocyte cell-cell adhesion"/>
    <property type="evidence" value="ECO:0007669"/>
    <property type="project" value="UniProtKB-ARBA"/>
</dbReference>
<evidence type="ECO:0000313" key="9">
    <source>
        <dbReference type="RefSeq" id="XP_031436466.1"/>
    </source>
</evidence>
<feature type="domain" description="Ig-like" evidence="7">
    <location>
        <begin position="25"/>
        <end position="114"/>
    </location>
</feature>
<name>A0A6P8GGP4_CLUHA</name>
<keyword evidence="6" id="KW-0393">Immunoglobulin domain</keyword>
<evidence type="ECO:0000256" key="4">
    <source>
        <dbReference type="ARBA" id="ARBA00023157"/>
    </source>
</evidence>
<gene>
    <name evidence="9" type="primary">LOC116223531</name>
</gene>
<keyword evidence="4" id="KW-1015">Disulfide bond</keyword>
<organism evidence="8 9">
    <name type="scientific">Clupea harengus</name>
    <name type="common">Atlantic herring</name>
    <dbReference type="NCBI Taxonomy" id="7950"/>
    <lineage>
        <taxon>Eukaryota</taxon>
        <taxon>Metazoa</taxon>
        <taxon>Chordata</taxon>
        <taxon>Craniata</taxon>
        <taxon>Vertebrata</taxon>
        <taxon>Euteleostomi</taxon>
        <taxon>Actinopterygii</taxon>
        <taxon>Neopterygii</taxon>
        <taxon>Teleostei</taxon>
        <taxon>Clupei</taxon>
        <taxon>Clupeiformes</taxon>
        <taxon>Clupeoidei</taxon>
        <taxon>Clupeidae</taxon>
        <taxon>Clupea</taxon>
    </lineage>
</organism>
<dbReference type="InterPro" id="IPR050504">
    <property type="entry name" value="IgSF_BTN/MOG"/>
</dbReference>
<keyword evidence="2" id="KW-0732">Signal</keyword>
<dbReference type="GO" id="GO:0001817">
    <property type="term" value="P:regulation of cytokine production"/>
    <property type="evidence" value="ECO:0007669"/>
    <property type="project" value="TreeGrafter"/>
</dbReference>
<dbReference type="RefSeq" id="XP_031436466.1">
    <property type="nucleotide sequence ID" value="XM_031580606.2"/>
</dbReference>
<accession>A0A6P8GGP4</accession>
<proteinExistence type="predicted"/>
<dbReference type="KEGG" id="char:116223531"/>
<evidence type="ECO:0000259" key="7">
    <source>
        <dbReference type="PROSITE" id="PS50835"/>
    </source>
</evidence>
<dbReference type="PROSITE" id="PS50835">
    <property type="entry name" value="IG_LIKE"/>
    <property type="match status" value="1"/>
</dbReference>
<dbReference type="SUPFAM" id="SSF48726">
    <property type="entry name" value="Immunoglobulin"/>
    <property type="match status" value="1"/>
</dbReference>
<dbReference type="InterPro" id="IPR013106">
    <property type="entry name" value="Ig_V-set"/>
</dbReference>
<dbReference type="InterPro" id="IPR013783">
    <property type="entry name" value="Ig-like_fold"/>
</dbReference>